<dbReference type="EMBL" id="PGCI01000042">
    <property type="protein sequence ID" value="PLW46171.1"/>
    <property type="molecule type" value="Genomic_DNA"/>
</dbReference>
<name>A0A2N5V843_9BASI</name>
<reference evidence="2 3" key="1">
    <citation type="submission" date="2017-11" db="EMBL/GenBank/DDBJ databases">
        <title>De novo assembly and phasing of dikaryotic genomes from two isolates of Puccinia coronata f. sp. avenae, the causal agent of oat crown rust.</title>
        <authorList>
            <person name="Miller M.E."/>
            <person name="Zhang Y."/>
            <person name="Omidvar V."/>
            <person name="Sperschneider J."/>
            <person name="Schwessinger B."/>
            <person name="Raley C."/>
            <person name="Palmer J.M."/>
            <person name="Garnica D."/>
            <person name="Upadhyaya N."/>
            <person name="Rathjen J."/>
            <person name="Taylor J.M."/>
            <person name="Park R.F."/>
            <person name="Dodds P.N."/>
            <person name="Hirsch C.D."/>
            <person name="Kianian S.F."/>
            <person name="Figueroa M."/>
        </authorList>
    </citation>
    <scope>NUCLEOTIDE SEQUENCE [LARGE SCALE GENOMIC DNA]</scope>
    <source>
        <strain evidence="2">12SD80</strain>
    </source>
</reference>
<proteinExistence type="predicted"/>
<organism evidence="2 3">
    <name type="scientific">Puccinia coronata f. sp. avenae</name>
    <dbReference type="NCBI Taxonomy" id="200324"/>
    <lineage>
        <taxon>Eukaryota</taxon>
        <taxon>Fungi</taxon>
        <taxon>Dikarya</taxon>
        <taxon>Basidiomycota</taxon>
        <taxon>Pucciniomycotina</taxon>
        <taxon>Pucciniomycetes</taxon>
        <taxon>Pucciniales</taxon>
        <taxon>Pucciniaceae</taxon>
        <taxon>Puccinia</taxon>
    </lineage>
</organism>
<evidence type="ECO:0000256" key="1">
    <source>
        <dbReference type="SAM" id="MobiDB-lite"/>
    </source>
</evidence>
<dbReference type="AlphaFoldDB" id="A0A2N5V843"/>
<gene>
    <name evidence="2" type="ORF">PCASD_04195</name>
</gene>
<protein>
    <submittedName>
        <fullName evidence="2">Uncharacterized protein</fullName>
    </submittedName>
</protein>
<sequence length="151" mass="16620">MLGERMLRGRLASFQDIWYQASVVLQCPITDPLYTLPRALLGVPGQPPPPSAQIFFSRLDRAPYYSGQSLQIGSPATLQNQAKKYSDDVTEIVIGHKDGSKDRRSSTTDNLPNYNCQLGDRYGDAKAVGSSCSARSQGFSESNNVRSEPLY</sequence>
<dbReference type="Proteomes" id="UP000235392">
    <property type="component" value="Unassembled WGS sequence"/>
</dbReference>
<accession>A0A2N5V843</accession>
<evidence type="ECO:0000313" key="3">
    <source>
        <dbReference type="Proteomes" id="UP000235392"/>
    </source>
</evidence>
<feature type="region of interest" description="Disordered" evidence="1">
    <location>
        <begin position="132"/>
        <end position="151"/>
    </location>
</feature>
<evidence type="ECO:0000313" key="2">
    <source>
        <dbReference type="EMBL" id="PLW46171.1"/>
    </source>
</evidence>
<comment type="caution">
    <text evidence="2">The sequence shown here is derived from an EMBL/GenBank/DDBJ whole genome shotgun (WGS) entry which is preliminary data.</text>
</comment>